<proteinExistence type="predicted"/>
<keyword evidence="1" id="KW-1133">Transmembrane helix</keyword>
<organism evidence="2 3">
    <name type="scientific">Melipona quadrifasciata</name>
    <dbReference type="NCBI Taxonomy" id="166423"/>
    <lineage>
        <taxon>Eukaryota</taxon>
        <taxon>Metazoa</taxon>
        <taxon>Ecdysozoa</taxon>
        <taxon>Arthropoda</taxon>
        <taxon>Hexapoda</taxon>
        <taxon>Insecta</taxon>
        <taxon>Pterygota</taxon>
        <taxon>Neoptera</taxon>
        <taxon>Endopterygota</taxon>
        <taxon>Hymenoptera</taxon>
        <taxon>Apocrita</taxon>
        <taxon>Aculeata</taxon>
        <taxon>Apoidea</taxon>
        <taxon>Anthophila</taxon>
        <taxon>Apidae</taxon>
        <taxon>Melipona</taxon>
    </lineage>
</organism>
<name>A0A0M9A1Z9_9HYME</name>
<sequence length="52" mass="6439">MTVAFVLGWLWFSFWMVIINWSYDFVKDFVTLMESVYMTLRLRYLSVHIIRL</sequence>
<dbReference type="EMBL" id="KQ435781">
    <property type="protein sequence ID" value="KOX74776.1"/>
    <property type="molecule type" value="Genomic_DNA"/>
</dbReference>
<accession>A0A0M9A1Z9</accession>
<keyword evidence="3" id="KW-1185">Reference proteome</keyword>
<keyword evidence="1" id="KW-0812">Transmembrane</keyword>
<dbReference type="Proteomes" id="UP000053105">
    <property type="component" value="Unassembled WGS sequence"/>
</dbReference>
<evidence type="ECO:0000313" key="2">
    <source>
        <dbReference type="EMBL" id="KOX74776.1"/>
    </source>
</evidence>
<protein>
    <submittedName>
        <fullName evidence="2">Uncharacterized protein</fullName>
    </submittedName>
</protein>
<evidence type="ECO:0000256" key="1">
    <source>
        <dbReference type="SAM" id="Phobius"/>
    </source>
</evidence>
<gene>
    <name evidence="2" type="ORF">WN51_00383</name>
</gene>
<keyword evidence="1" id="KW-0472">Membrane</keyword>
<evidence type="ECO:0000313" key="3">
    <source>
        <dbReference type="Proteomes" id="UP000053105"/>
    </source>
</evidence>
<feature type="transmembrane region" description="Helical" evidence="1">
    <location>
        <begin position="6"/>
        <end position="23"/>
    </location>
</feature>
<dbReference type="AlphaFoldDB" id="A0A0M9A1Z9"/>
<reference evidence="2 3" key="1">
    <citation type="submission" date="2015-07" db="EMBL/GenBank/DDBJ databases">
        <title>The genome of Melipona quadrifasciata.</title>
        <authorList>
            <person name="Pan H."/>
            <person name="Kapheim K."/>
        </authorList>
    </citation>
    <scope>NUCLEOTIDE SEQUENCE [LARGE SCALE GENOMIC DNA]</scope>
    <source>
        <strain evidence="2">0111107301</strain>
        <tissue evidence="2">Whole body</tissue>
    </source>
</reference>